<dbReference type="InterPro" id="IPR020563">
    <property type="entry name" value="X-over_junc_endoDNase_Mg_BS"/>
</dbReference>
<evidence type="ECO:0000256" key="6">
    <source>
        <dbReference type="ARBA" id="ARBA00022763"/>
    </source>
</evidence>
<accession>A0A923NN38</accession>
<keyword evidence="6 13" id="KW-0227">DNA damage</keyword>
<feature type="binding site" evidence="13">
    <location>
        <position position="67"/>
    </location>
    <ligand>
        <name>Mg(2+)</name>
        <dbReference type="ChEBI" id="CHEBI:18420"/>
        <label>2</label>
    </ligand>
</feature>
<keyword evidence="16" id="KW-1185">Reference proteome</keyword>
<dbReference type="GO" id="GO:0003677">
    <property type="term" value="F:DNA binding"/>
    <property type="evidence" value="ECO:0007669"/>
    <property type="project" value="UniProtKB-KW"/>
</dbReference>
<sequence>MRILGIDPGYAILGYGIIEMRGNRFKVIDYGAVTTEAGMEMPDRLKVLYNSLMELIGRFEPEVASVEELFFNTNAKTAILVGQARGVALLACSNSGLEIAEYTPLQIKQALVGNGRAEKKQVQFMVKTILNLKEAPKPDDTADALAAAICHGHSAGARNRLKGL</sequence>
<comment type="caution">
    <text evidence="15">The sequence shown here is derived from an EMBL/GenBank/DDBJ whole genome shotgun (WGS) entry which is preliminary data.</text>
</comment>
<dbReference type="InterPro" id="IPR012337">
    <property type="entry name" value="RNaseH-like_sf"/>
</dbReference>
<proteinExistence type="inferred from homology"/>
<evidence type="ECO:0000256" key="13">
    <source>
        <dbReference type="HAMAP-Rule" id="MF_00034"/>
    </source>
</evidence>
<dbReference type="Gene3D" id="3.30.420.10">
    <property type="entry name" value="Ribonuclease H-like superfamily/Ribonuclease H"/>
    <property type="match status" value="1"/>
</dbReference>
<feature type="active site" evidence="13">
    <location>
        <position position="7"/>
    </location>
</feature>
<evidence type="ECO:0000256" key="3">
    <source>
        <dbReference type="ARBA" id="ARBA00022722"/>
    </source>
</evidence>
<dbReference type="NCBIfam" id="NF000711">
    <property type="entry name" value="PRK00039.2-1"/>
    <property type="match status" value="1"/>
</dbReference>
<dbReference type="AlphaFoldDB" id="A0A923NN38"/>
<evidence type="ECO:0000256" key="7">
    <source>
        <dbReference type="ARBA" id="ARBA00022801"/>
    </source>
</evidence>
<keyword evidence="10 13" id="KW-0233">DNA recombination</keyword>
<keyword evidence="4 13" id="KW-0479">Metal-binding</keyword>
<evidence type="ECO:0000256" key="2">
    <source>
        <dbReference type="ARBA" id="ARBA00022490"/>
    </source>
</evidence>
<dbReference type="FunFam" id="3.30.420.10:FF:000002">
    <property type="entry name" value="Crossover junction endodeoxyribonuclease RuvC"/>
    <property type="match status" value="1"/>
</dbReference>
<dbReference type="GO" id="GO:0008821">
    <property type="term" value="F:crossover junction DNA endonuclease activity"/>
    <property type="evidence" value="ECO:0007669"/>
    <property type="project" value="UniProtKB-UniRule"/>
</dbReference>
<keyword evidence="9 13" id="KW-0238">DNA-binding</keyword>
<reference evidence="15" key="1">
    <citation type="submission" date="2020-08" db="EMBL/GenBank/DDBJ databases">
        <title>Genome public.</title>
        <authorList>
            <person name="Liu C."/>
            <person name="Sun Q."/>
        </authorList>
    </citation>
    <scope>NUCLEOTIDE SEQUENCE</scope>
    <source>
        <strain evidence="15">BX12</strain>
    </source>
</reference>
<evidence type="ECO:0000256" key="1">
    <source>
        <dbReference type="ARBA" id="ARBA00009518"/>
    </source>
</evidence>
<dbReference type="Pfam" id="PF02075">
    <property type="entry name" value="RuvC"/>
    <property type="match status" value="1"/>
</dbReference>
<keyword evidence="7 13" id="KW-0378">Hydrolase</keyword>
<evidence type="ECO:0000256" key="12">
    <source>
        <dbReference type="ARBA" id="ARBA00029354"/>
    </source>
</evidence>
<comment type="cofactor">
    <cofactor evidence="13">
        <name>Mg(2+)</name>
        <dbReference type="ChEBI" id="CHEBI:18420"/>
    </cofactor>
    <text evidence="13">Binds 2 Mg(2+) ion per subunit.</text>
</comment>
<comment type="similarity">
    <text evidence="1 13">Belongs to the RuvC family.</text>
</comment>
<comment type="catalytic activity">
    <reaction evidence="12 13">
        <text>Endonucleolytic cleavage at a junction such as a reciprocal single-stranded crossover between two homologous DNA duplexes (Holliday junction).</text>
        <dbReference type="EC" id="3.1.21.10"/>
    </reaction>
</comment>
<evidence type="ECO:0000313" key="16">
    <source>
        <dbReference type="Proteomes" id="UP000602647"/>
    </source>
</evidence>
<keyword evidence="5 13" id="KW-0255">Endonuclease</keyword>
<evidence type="ECO:0000313" key="15">
    <source>
        <dbReference type="EMBL" id="MBC6679610.1"/>
    </source>
</evidence>
<evidence type="ECO:0000256" key="8">
    <source>
        <dbReference type="ARBA" id="ARBA00022842"/>
    </source>
</evidence>
<name>A0A923NN38_9FIRM</name>
<evidence type="ECO:0000256" key="9">
    <source>
        <dbReference type="ARBA" id="ARBA00023125"/>
    </source>
</evidence>
<evidence type="ECO:0000256" key="11">
    <source>
        <dbReference type="ARBA" id="ARBA00023204"/>
    </source>
</evidence>
<evidence type="ECO:0000256" key="10">
    <source>
        <dbReference type="ARBA" id="ARBA00023172"/>
    </source>
</evidence>
<protein>
    <recommendedName>
        <fullName evidence="13 14">Crossover junction endodeoxyribonuclease RuvC</fullName>
        <ecNumber evidence="13 14">3.1.21.10</ecNumber>
    </recommendedName>
    <alternativeName>
        <fullName evidence="13">Holliday junction nuclease RuvC</fullName>
    </alternativeName>
    <alternativeName>
        <fullName evidence="13">Holliday junction resolvase RuvC</fullName>
    </alternativeName>
</protein>
<feature type="binding site" evidence="13">
    <location>
        <position position="140"/>
    </location>
    <ligand>
        <name>Mg(2+)</name>
        <dbReference type="ChEBI" id="CHEBI:18420"/>
        <label>1</label>
    </ligand>
</feature>
<dbReference type="GO" id="GO:0048476">
    <property type="term" value="C:Holliday junction resolvase complex"/>
    <property type="evidence" value="ECO:0007669"/>
    <property type="project" value="UniProtKB-UniRule"/>
</dbReference>
<dbReference type="NCBIfam" id="TIGR00228">
    <property type="entry name" value="ruvC"/>
    <property type="match status" value="1"/>
</dbReference>
<dbReference type="GO" id="GO:0006310">
    <property type="term" value="P:DNA recombination"/>
    <property type="evidence" value="ECO:0007669"/>
    <property type="project" value="UniProtKB-UniRule"/>
</dbReference>
<dbReference type="PROSITE" id="PS01321">
    <property type="entry name" value="RUVC"/>
    <property type="match status" value="1"/>
</dbReference>
<comment type="subunit">
    <text evidence="13">Homodimer which binds Holliday junction (HJ) DNA. The HJ becomes 2-fold symmetrical on binding to RuvC with unstacked arms; it has a different conformation from HJ DNA in complex with RuvA. In the full resolvosome a probable DNA-RuvA(4)-RuvB(12)-RuvC(2) complex forms which resolves the HJ.</text>
</comment>
<dbReference type="GO" id="GO:0000287">
    <property type="term" value="F:magnesium ion binding"/>
    <property type="evidence" value="ECO:0007669"/>
    <property type="project" value="UniProtKB-UniRule"/>
</dbReference>
<keyword evidence="11 13" id="KW-0234">DNA repair</keyword>
<feature type="binding site" evidence="13">
    <location>
        <position position="7"/>
    </location>
    <ligand>
        <name>Mg(2+)</name>
        <dbReference type="ChEBI" id="CHEBI:18420"/>
        <label>1</label>
    </ligand>
</feature>
<dbReference type="EC" id="3.1.21.10" evidence="13 14"/>
<keyword evidence="8 13" id="KW-0460">Magnesium</keyword>
<keyword evidence="3 13" id="KW-0540">Nuclease</keyword>
<dbReference type="SUPFAM" id="SSF53098">
    <property type="entry name" value="Ribonuclease H-like"/>
    <property type="match status" value="1"/>
</dbReference>
<dbReference type="HAMAP" id="MF_00034">
    <property type="entry name" value="RuvC"/>
    <property type="match status" value="1"/>
</dbReference>
<dbReference type="EMBL" id="JACRYT010000005">
    <property type="protein sequence ID" value="MBC6679610.1"/>
    <property type="molecule type" value="Genomic_DNA"/>
</dbReference>
<evidence type="ECO:0000256" key="4">
    <source>
        <dbReference type="ARBA" id="ARBA00022723"/>
    </source>
</evidence>
<dbReference type="RefSeq" id="WP_187302713.1">
    <property type="nucleotide sequence ID" value="NZ_CBCTON010000020.1"/>
</dbReference>
<dbReference type="Proteomes" id="UP000602647">
    <property type="component" value="Unassembled WGS sequence"/>
</dbReference>
<comment type="subcellular location">
    <subcellularLocation>
        <location evidence="13">Cytoplasm</location>
    </subcellularLocation>
</comment>
<dbReference type="InterPro" id="IPR002176">
    <property type="entry name" value="X-over_junc_endoDNase_RuvC"/>
</dbReference>
<dbReference type="PANTHER" id="PTHR30194">
    <property type="entry name" value="CROSSOVER JUNCTION ENDODEOXYRIBONUCLEASE RUVC"/>
    <property type="match status" value="1"/>
</dbReference>
<evidence type="ECO:0000256" key="14">
    <source>
        <dbReference type="NCBIfam" id="TIGR00228"/>
    </source>
</evidence>
<dbReference type="PANTHER" id="PTHR30194:SF3">
    <property type="entry name" value="CROSSOVER JUNCTION ENDODEOXYRIBONUCLEASE RUVC"/>
    <property type="match status" value="1"/>
</dbReference>
<dbReference type="GO" id="GO:0005737">
    <property type="term" value="C:cytoplasm"/>
    <property type="evidence" value="ECO:0007669"/>
    <property type="project" value="UniProtKB-SubCell"/>
</dbReference>
<keyword evidence="2 13" id="KW-0963">Cytoplasm</keyword>
<dbReference type="InterPro" id="IPR036397">
    <property type="entry name" value="RNaseH_sf"/>
</dbReference>
<evidence type="ECO:0000256" key="5">
    <source>
        <dbReference type="ARBA" id="ARBA00022759"/>
    </source>
</evidence>
<feature type="active site" evidence="13">
    <location>
        <position position="67"/>
    </location>
</feature>
<comment type="function">
    <text evidence="13">The RuvA-RuvB-RuvC complex processes Holliday junction (HJ) DNA during genetic recombination and DNA repair. Endonuclease that resolves HJ intermediates. Cleaves cruciform DNA by making single-stranded nicks across the HJ at symmetrical positions within the homologous arms, yielding a 5'-phosphate and a 3'-hydroxyl group; requires a central core of homology in the junction. The consensus cleavage sequence is 5'-(A/T)TT(C/G)-3'. Cleavage occurs on the 3'-side of the TT dinucleotide at the point of strand exchange. HJ branch migration catalyzed by RuvA-RuvB allows RuvC to scan DNA until it finds its consensus sequence, where it cleaves and resolves the cruciform DNA.</text>
</comment>
<gene>
    <name evidence="13 15" type="primary">ruvC</name>
    <name evidence="15" type="ORF">H9L42_07195</name>
</gene>
<feature type="active site" evidence="13">
    <location>
        <position position="140"/>
    </location>
</feature>
<dbReference type="GO" id="GO:0006281">
    <property type="term" value="P:DNA repair"/>
    <property type="evidence" value="ECO:0007669"/>
    <property type="project" value="UniProtKB-UniRule"/>
</dbReference>
<organism evidence="15 16">
    <name type="scientific">Zhenpiania hominis</name>
    <dbReference type="NCBI Taxonomy" id="2763644"/>
    <lineage>
        <taxon>Bacteria</taxon>
        <taxon>Bacillati</taxon>
        <taxon>Bacillota</taxon>
        <taxon>Clostridia</taxon>
        <taxon>Peptostreptococcales</taxon>
        <taxon>Anaerovoracaceae</taxon>
        <taxon>Zhenpiania</taxon>
    </lineage>
</organism>
<dbReference type="CDD" id="cd16962">
    <property type="entry name" value="RuvC"/>
    <property type="match status" value="1"/>
</dbReference>
<dbReference type="PRINTS" id="PR00696">
    <property type="entry name" value="RSOLVASERUVC"/>
</dbReference>